<geneLocation type="plasmid" evidence="3 4">
    <name>bgla_3p</name>
</geneLocation>
<keyword evidence="3" id="KW-0614">Plasmid</keyword>
<dbReference type="HOGENOM" id="CLU_1292392_0_0_4"/>
<reference evidence="3 4" key="1">
    <citation type="journal article" date="2011" name="J. Bacteriol.">
        <title>Complete genome sequence of Burkholderia gladioli BSR3.</title>
        <authorList>
            <person name="Seo Y.S."/>
            <person name="Lim J."/>
            <person name="Choi B.S."/>
            <person name="Kim H."/>
            <person name="Goo E."/>
            <person name="Lee B."/>
            <person name="Lim J.S."/>
            <person name="Choi I.Y."/>
            <person name="Moon J.S."/>
            <person name="Kim J."/>
            <person name="Hwang I."/>
        </authorList>
    </citation>
    <scope>NUCLEOTIDE SEQUENCE [LARGE SCALE GENOMIC DNA]</scope>
    <source>
        <strain evidence="3 4">BSR3</strain>
        <plasmid evidence="3">bgla_3p</plasmid>
    </source>
</reference>
<keyword evidence="4" id="KW-1185">Reference proteome</keyword>
<accession>F2LSC9</accession>
<dbReference type="RefSeq" id="WP_013691860.1">
    <property type="nucleotide sequence ID" value="NC_015378.1"/>
</dbReference>
<dbReference type="EMBL" id="CP002603">
    <property type="protein sequence ID" value="AEA65725.1"/>
    <property type="molecule type" value="Genomic_DNA"/>
</dbReference>
<dbReference type="Proteomes" id="UP000008316">
    <property type="component" value="Plasmid bgla_3p"/>
</dbReference>
<evidence type="ECO:0000259" key="2">
    <source>
        <dbReference type="Pfam" id="PF10881"/>
    </source>
</evidence>
<proteinExistence type="predicted"/>
<feature type="region of interest" description="Disordered" evidence="1">
    <location>
        <begin position="180"/>
        <end position="213"/>
    </location>
</feature>
<gene>
    <name evidence="3" type="ordered locus">bgla_3p0240</name>
</gene>
<feature type="domain" description="DUF2726" evidence="2">
    <location>
        <begin position="50"/>
        <end position="158"/>
    </location>
</feature>
<dbReference type="InterPro" id="IPR024402">
    <property type="entry name" value="DUF2726"/>
</dbReference>
<evidence type="ECO:0000256" key="1">
    <source>
        <dbReference type="SAM" id="MobiDB-lite"/>
    </source>
</evidence>
<dbReference type="Pfam" id="PF10881">
    <property type="entry name" value="DUF2726"/>
    <property type="match status" value="1"/>
</dbReference>
<dbReference type="AlphaFoldDB" id="F2LSC9"/>
<name>F2LSC9_BURGS</name>
<sequence length="213" mass="23669">MSDMLHNPYFPALVVALVFLAAIAAKPTVKKARRAAWSASDGPEFKCQGILTDTETRFFWQLTRALPNEWIFPQVAMSAVLQPTVPNGDRNWWRSFGKIAQKRIDFIIYDRNLNLLAVIELDDPSHDSKKANDRLRDQNLADAGIRTIRFDVRAWPDHRAIQNAVFPKHLVASVPVRGSASNMPAESANNSTNVNSEAGAGHAPAQLPTEEKA</sequence>
<evidence type="ECO:0000313" key="3">
    <source>
        <dbReference type="EMBL" id="AEA65725.1"/>
    </source>
</evidence>
<evidence type="ECO:0000313" key="4">
    <source>
        <dbReference type="Proteomes" id="UP000008316"/>
    </source>
</evidence>
<organism evidence="3 4">
    <name type="scientific">Burkholderia gladioli (strain BSR3)</name>
    <dbReference type="NCBI Taxonomy" id="999541"/>
    <lineage>
        <taxon>Bacteria</taxon>
        <taxon>Pseudomonadati</taxon>
        <taxon>Pseudomonadota</taxon>
        <taxon>Betaproteobacteria</taxon>
        <taxon>Burkholderiales</taxon>
        <taxon>Burkholderiaceae</taxon>
        <taxon>Burkholderia</taxon>
    </lineage>
</organism>
<protein>
    <recommendedName>
        <fullName evidence="2">DUF2726 domain-containing protein</fullName>
    </recommendedName>
</protein>
<feature type="compositionally biased region" description="Polar residues" evidence="1">
    <location>
        <begin position="180"/>
        <end position="196"/>
    </location>
</feature>
<dbReference type="KEGG" id="bgd:bgla_3p0240"/>